<dbReference type="InterPro" id="IPR055119">
    <property type="entry name" value="Mig18_Fn1"/>
</dbReference>
<reference evidence="4" key="1">
    <citation type="submission" date="2022-11" db="UniProtKB">
        <authorList>
            <consortium name="WormBaseParasite"/>
        </authorList>
    </citation>
    <scope>IDENTIFICATION</scope>
</reference>
<evidence type="ECO:0000313" key="4">
    <source>
        <dbReference type="WBParaSite" id="sdigi.contig3.g443.t1"/>
    </source>
</evidence>
<feature type="domain" description="Abnormal cell migration protein 18-like fibronectin type I" evidence="2">
    <location>
        <begin position="20"/>
        <end position="88"/>
    </location>
</feature>
<name>A0A915PP49_9BILA</name>
<feature type="chain" id="PRO_5037778997" evidence="1">
    <location>
        <begin position="21"/>
        <end position="96"/>
    </location>
</feature>
<dbReference type="Pfam" id="PF23003">
    <property type="entry name" value="Fn1_2"/>
    <property type="match status" value="1"/>
</dbReference>
<dbReference type="WBParaSite" id="sdigi.contig3.g443.t1">
    <property type="protein sequence ID" value="sdigi.contig3.g443.t1"/>
    <property type="gene ID" value="sdigi.contig3.g443"/>
</dbReference>
<keyword evidence="1" id="KW-0732">Signal</keyword>
<evidence type="ECO:0000313" key="3">
    <source>
        <dbReference type="Proteomes" id="UP000887581"/>
    </source>
</evidence>
<keyword evidence="3" id="KW-1185">Reference proteome</keyword>
<organism evidence="3 4">
    <name type="scientific">Setaria digitata</name>
    <dbReference type="NCBI Taxonomy" id="48799"/>
    <lineage>
        <taxon>Eukaryota</taxon>
        <taxon>Metazoa</taxon>
        <taxon>Ecdysozoa</taxon>
        <taxon>Nematoda</taxon>
        <taxon>Chromadorea</taxon>
        <taxon>Rhabditida</taxon>
        <taxon>Spirurina</taxon>
        <taxon>Spiruromorpha</taxon>
        <taxon>Filarioidea</taxon>
        <taxon>Setariidae</taxon>
        <taxon>Setaria</taxon>
    </lineage>
</organism>
<evidence type="ECO:0000256" key="1">
    <source>
        <dbReference type="SAM" id="SignalP"/>
    </source>
</evidence>
<evidence type="ECO:0000259" key="2">
    <source>
        <dbReference type="Pfam" id="PF23003"/>
    </source>
</evidence>
<dbReference type="AlphaFoldDB" id="A0A915PP49"/>
<protein>
    <submittedName>
        <fullName evidence="4">S-protein homolog</fullName>
    </submittedName>
</protein>
<accession>A0A915PP49</accession>
<feature type="signal peptide" evidence="1">
    <location>
        <begin position="1"/>
        <end position="20"/>
    </location>
</feature>
<dbReference type="Proteomes" id="UP000887581">
    <property type="component" value="Unplaced"/>
</dbReference>
<proteinExistence type="predicted"/>
<sequence length="96" mass="10790">MKVLIGILVFLLFTVNANQACRVRGKIYEDGDTWIERNFEFECIESIDGSWRTKITACLAPGGFRISVGTEFIEAGMKYTCTKEPGGRVKFAYNPV</sequence>